<dbReference type="OrthoDB" id="760868at2759"/>
<dbReference type="GO" id="GO:0031267">
    <property type="term" value="F:small GTPase binding"/>
    <property type="evidence" value="ECO:0007669"/>
    <property type="project" value="InterPro"/>
</dbReference>
<keyword evidence="5" id="KW-0653">Protein transport</keyword>
<dbReference type="GO" id="GO:0005635">
    <property type="term" value="C:nuclear envelope"/>
    <property type="evidence" value="ECO:0007669"/>
    <property type="project" value="TreeGrafter"/>
</dbReference>
<dbReference type="Pfam" id="PF03810">
    <property type="entry name" value="IBN_N"/>
    <property type="match status" value="1"/>
</dbReference>
<evidence type="ECO:0000256" key="3">
    <source>
        <dbReference type="ARBA" id="ARBA00022448"/>
    </source>
</evidence>
<dbReference type="PANTHER" id="PTHR10997">
    <property type="entry name" value="IMPORTIN-7, 8, 11"/>
    <property type="match status" value="1"/>
</dbReference>
<sequence length="1039" mass="114362">MDVQALLPVLQACLSHDQNHVKEAERVLKQHEQLPGQAVQLLRVAAEESVDAGVRHMAAINFKNFVKRSWEASDSHEASQGSTQYVIPDADKEVVRANILEAMIRAPHNIQSQLSEVFKIGVYCDYPERWPGLMEALYANLSAQDQVRVHGGLLALRLLARKYEFRDEEERAPLDGIIGAAFPLLLHIFRQLLAAPPSAQVSSYVKLVLKTFWSATYMGVPPALLERETFAGWMGALHTALTQPEPADVAALDADDRPSAPWWKAKKWVLHITYRLFNRYGQPKHCREGTEKRFGELYVAECMLHFLDAHLALMGQLAGGAFFSPRCTNLLFQYMSHAVNSGPCYKRVGPSWDQLLHGVAFPLMAFNDEDARLWAEDPQEYIRKGYDILEDMYSPKTAAANFAHDLCGKKRAHLDAFMAVVAGVLSAFARTVGEGGQPGPAEARRVDGALLAVGCLAPLLKQKKPYKQQLGPIMATYVLPCFASPHGHLRSKAVWVAGVFCDTPFPDGTNGGPTYMRFFEQVARCLGDPELPVRVDAVVSLRHFLEEMEDVSAVAPALPQLLNSIFGLMNQVDNEDLVFTLEVLVDKFGEQIAPYAAQMAQQLTGAFWKYCEAADEDAEGDDDTAGIAAFGCMRALNTLLESCSGQPQLVLALEEVLHPLLRRMLSTEGQDVFEEVLEMLSYLTYYGPSISERLWGLWPQIESAVNEWAFDYWENILVPLDNFVSRDTERFLTCAAPDYRTSLFNMVKSALTGDYGERDVVPAAKLLSVVLQNCRGRVDAWLGPYLQLVLGKLTGATNRTLKDTLVLVVADALYYNAALTLQALAALGCVGSFFGAWFAAIFAAKKSGKPKHFRRMHDKKVCVLGLVSMLAVPDEAMPPEVKAGMPQVQAGIVRLLLALRDQQKEAEELAAARGSEDEEEESDGEGAEEGDDDDEDEEEVAKLRRGARDLLDGEGSDEDSDDEFTDDEEVHTPIDPVDPYIFFADALQGLQQHMPGRHQALLAACDAPTQAALAGMVAMAQELRAKAAAEGAAGAAGGQ</sequence>
<reference evidence="10" key="1">
    <citation type="journal article" date="2020" name="bioRxiv">
        <title>Comparative genomics of Chlamydomonas.</title>
        <authorList>
            <person name="Craig R.J."/>
            <person name="Hasan A.R."/>
            <person name="Ness R.W."/>
            <person name="Keightley P.D."/>
        </authorList>
    </citation>
    <scope>NUCLEOTIDE SEQUENCE</scope>
    <source>
        <strain evidence="10">CCAP 11/70</strain>
    </source>
</reference>
<dbReference type="GO" id="GO:0006606">
    <property type="term" value="P:protein import into nucleus"/>
    <property type="evidence" value="ECO:0007669"/>
    <property type="project" value="TreeGrafter"/>
</dbReference>
<dbReference type="InterPro" id="IPR001494">
    <property type="entry name" value="Importin-beta_N"/>
</dbReference>
<keyword evidence="8" id="KW-1133">Transmembrane helix</keyword>
<comment type="subcellular location">
    <subcellularLocation>
        <location evidence="2">Cytoplasm</location>
    </subcellularLocation>
    <subcellularLocation>
        <location evidence="1">Nucleus</location>
    </subcellularLocation>
</comment>
<proteinExistence type="predicted"/>
<evidence type="ECO:0000259" key="9">
    <source>
        <dbReference type="PROSITE" id="PS50166"/>
    </source>
</evidence>
<dbReference type="PROSITE" id="PS50166">
    <property type="entry name" value="IMPORTIN_B_NT"/>
    <property type="match status" value="1"/>
</dbReference>
<feature type="compositionally biased region" description="Basic and acidic residues" evidence="7">
    <location>
        <begin position="940"/>
        <end position="951"/>
    </location>
</feature>
<keyword evidence="3" id="KW-0813">Transport</keyword>
<accession>A0A835XD91</accession>
<evidence type="ECO:0000256" key="6">
    <source>
        <dbReference type="ARBA" id="ARBA00023242"/>
    </source>
</evidence>
<comment type="caution">
    <text evidence="10">The sequence shown here is derived from an EMBL/GenBank/DDBJ whole genome shotgun (WGS) entry which is preliminary data.</text>
</comment>
<dbReference type="SUPFAM" id="SSF48371">
    <property type="entry name" value="ARM repeat"/>
    <property type="match status" value="1"/>
</dbReference>
<feature type="compositionally biased region" description="Acidic residues" evidence="7">
    <location>
        <begin position="952"/>
        <end position="969"/>
    </location>
</feature>
<evidence type="ECO:0000313" key="11">
    <source>
        <dbReference type="Proteomes" id="UP000612055"/>
    </source>
</evidence>
<dbReference type="InterPro" id="IPR016024">
    <property type="entry name" value="ARM-type_fold"/>
</dbReference>
<evidence type="ECO:0000313" key="10">
    <source>
        <dbReference type="EMBL" id="KAG2482327.1"/>
    </source>
</evidence>
<keyword evidence="11" id="KW-1185">Reference proteome</keyword>
<feature type="region of interest" description="Disordered" evidence="7">
    <location>
        <begin position="906"/>
        <end position="975"/>
    </location>
</feature>
<evidence type="ECO:0000256" key="1">
    <source>
        <dbReference type="ARBA" id="ARBA00004123"/>
    </source>
</evidence>
<dbReference type="AlphaFoldDB" id="A0A835XD91"/>
<dbReference type="Proteomes" id="UP000612055">
    <property type="component" value="Unassembled WGS sequence"/>
</dbReference>
<evidence type="ECO:0000256" key="8">
    <source>
        <dbReference type="SAM" id="Phobius"/>
    </source>
</evidence>
<dbReference type="Gene3D" id="1.25.10.10">
    <property type="entry name" value="Leucine-rich Repeat Variant"/>
    <property type="match status" value="1"/>
</dbReference>
<gene>
    <name evidence="10" type="ORF">HYH03_018736</name>
</gene>
<dbReference type="PANTHER" id="PTHR10997:SF18">
    <property type="entry name" value="D-IMPORTIN 7_RANBP7"/>
    <property type="match status" value="1"/>
</dbReference>
<feature type="domain" description="Importin N-terminal" evidence="9">
    <location>
        <begin position="24"/>
        <end position="105"/>
    </location>
</feature>
<evidence type="ECO:0000256" key="4">
    <source>
        <dbReference type="ARBA" id="ARBA00022490"/>
    </source>
</evidence>
<dbReference type="SMART" id="SM00913">
    <property type="entry name" value="IBN_N"/>
    <property type="match status" value="1"/>
</dbReference>
<keyword evidence="8" id="KW-0812">Transmembrane</keyword>
<protein>
    <recommendedName>
        <fullName evidence="9">Importin N-terminal domain-containing protein</fullName>
    </recommendedName>
</protein>
<keyword evidence="4" id="KW-0963">Cytoplasm</keyword>
<evidence type="ECO:0000256" key="2">
    <source>
        <dbReference type="ARBA" id="ARBA00004496"/>
    </source>
</evidence>
<organism evidence="10 11">
    <name type="scientific">Edaphochlamys debaryana</name>
    <dbReference type="NCBI Taxonomy" id="47281"/>
    <lineage>
        <taxon>Eukaryota</taxon>
        <taxon>Viridiplantae</taxon>
        <taxon>Chlorophyta</taxon>
        <taxon>core chlorophytes</taxon>
        <taxon>Chlorophyceae</taxon>
        <taxon>CS clade</taxon>
        <taxon>Chlamydomonadales</taxon>
        <taxon>Chlamydomonadales incertae sedis</taxon>
        <taxon>Edaphochlamys</taxon>
    </lineage>
</organism>
<feature type="compositionally biased region" description="Acidic residues" evidence="7">
    <location>
        <begin position="916"/>
        <end position="939"/>
    </location>
</feature>
<feature type="transmembrane region" description="Helical" evidence="8">
    <location>
        <begin position="823"/>
        <end position="844"/>
    </location>
</feature>
<dbReference type="EMBL" id="JAEHOE010000232">
    <property type="protein sequence ID" value="KAG2482327.1"/>
    <property type="molecule type" value="Genomic_DNA"/>
</dbReference>
<keyword evidence="8" id="KW-0472">Membrane</keyword>
<keyword evidence="6" id="KW-0539">Nucleus</keyword>
<name>A0A835XD91_9CHLO</name>
<dbReference type="InterPro" id="IPR011989">
    <property type="entry name" value="ARM-like"/>
</dbReference>
<dbReference type="GO" id="GO:0005829">
    <property type="term" value="C:cytosol"/>
    <property type="evidence" value="ECO:0007669"/>
    <property type="project" value="TreeGrafter"/>
</dbReference>
<evidence type="ECO:0000256" key="5">
    <source>
        <dbReference type="ARBA" id="ARBA00022927"/>
    </source>
</evidence>
<evidence type="ECO:0000256" key="7">
    <source>
        <dbReference type="SAM" id="MobiDB-lite"/>
    </source>
</evidence>